<feature type="domain" description="YEATS" evidence="4">
    <location>
        <begin position="355"/>
        <end position="505"/>
    </location>
</feature>
<feature type="region of interest" description="Disordered" evidence="3">
    <location>
        <begin position="1134"/>
        <end position="1163"/>
    </location>
</feature>
<dbReference type="AlphaFoldDB" id="A0A9W8B9X8"/>
<protein>
    <recommendedName>
        <fullName evidence="4">YEATS domain-containing protein</fullName>
    </recommendedName>
</protein>
<feature type="region of interest" description="Disordered" evidence="3">
    <location>
        <begin position="96"/>
        <end position="127"/>
    </location>
</feature>
<evidence type="ECO:0000313" key="6">
    <source>
        <dbReference type="Proteomes" id="UP001151582"/>
    </source>
</evidence>
<dbReference type="GO" id="GO:0005634">
    <property type="term" value="C:nucleus"/>
    <property type="evidence" value="ECO:0007669"/>
    <property type="project" value="UniProtKB-SubCell"/>
</dbReference>
<dbReference type="Pfam" id="PF03366">
    <property type="entry name" value="YEATS"/>
    <property type="match status" value="1"/>
</dbReference>
<dbReference type="Pfam" id="PF22951">
    <property type="entry name" value="3HBD"/>
    <property type="match status" value="1"/>
</dbReference>
<feature type="region of interest" description="Disordered" evidence="3">
    <location>
        <begin position="645"/>
        <end position="691"/>
    </location>
</feature>
<dbReference type="Proteomes" id="UP001151582">
    <property type="component" value="Unassembled WGS sequence"/>
</dbReference>
<accession>A0A9W8B9X8</accession>
<dbReference type="PANTHER" id="PTHR23195">
    <property type="entry name" value="YEATS DOMAIN"/>
    <property type="match status" value="1"/>
</dbReference>
<name>A0A9W8B9X8_9FUNG</name>
<dbReference type="InterPro" id="IPR058706">
    <property type="entry name" value="zf-C2H2_AHC1-like"/>
</dbReference>
<evidence type="ECO:0000256" key="2">
    <source>
        <dbReference type="PROSITE-ProRule" id="PRU00376"/>
    </source>
</evidence>
<feature type="region of interest" description="Disordered" evidence="3">
    <location>
        <begin position="306"/>
        <end position="333"/>
    </location>
</feature>
<dbReference type="InterPro" id="IPR038704">
    <property type="entry name" value="YEAST_sf"/>
</dbReference>
<organism evidence="5 6">
    <name type="scientific">Dimargaris verticillata</name>
    <dbReference type="NCBI Taxonomy" id="2761393"/>
    <lineage>
        <taxon>Eukaryota</taxon>
        <taxon>Fungi</taxon>
        <taxon>Fungi incertae sedis</taxon>
        <taxon>Zoopagomycota</taxon>
        <taxon>Kickxellomycotina</taxon>
        <taxon>Dimargaritomycetes</taxon>
        <taxon>Dimargaritales</taxon>
        <taxon>Dimargaritaceae</taxon>
        <taxon>Dimargaris</taxon>
    </lineage>
</organism>
<gene>
    <name evidence="5" type="ORF">H4R34_002201</name>
</gene>
<dbReference type="GO" id="GO:0006355">
    <property type="term" value="P:regulation of DNA-templated transcription"/>
    <property type="evidence" value="ECO:0007669"/>
    <property type="project" value="InterPro"/>
</dbReference>
<evidence type="ECO:0000313" key="5">
    <source>
        <dbReference type="EMBL" id="KAJ1981125.1"/>
    </source>
</evidence>
<dbReference type="CDD" id="cd16907">
    <property type="entry name" value="YEATS_YEATS2_like"/>
    <property type="match status" value="1"/>
</dbReference>
<dbReference type="GO" id="GO:0000785">
    <property type="term" value="C:chromatin"/>
    <property type="evidence" value="ECO:0007669"/>
    <property type="project" value="UniProtKB-ARBA"/>
</dbReference>
<evidence type="ECO:0000256" key="3">
    <source>
        <dbReference type="SAM" id="MobiDB-lite"/>
    </source>
</evidence>
<dbReference type="OrthoDB" id="1741717at2759"/>
<feature type="compositionally biased region" description="Polar residues" evidence="3">
    <location>
        <begin position="317"/>
        <end position="329"/>
    </location>
</feature>
<keyword evidence="6" id="KW-1185">Reference proteome</keyword>
<dbReference type="Pfam" id="PF25909">
    <property type="entry name" value="zf-C2H2_AHC1"/>
    <property type="match status" value="1"/>
</dbReference>
<comment type="subcellular location">
    <subcellularLocation>
        <location evidence="2">Nucleus</location>
    </subcellularLocation>
</comment>
<dbReference type="InterPro" id="IPR055129">
    <property type="entry name" value="YEATS_dom"/>
</dbReference>
<reference evidence="5" key="1">
    <citation type="submission" date="2022-07" db="EMBL/GenBank/DDBJ databases">
        <title>Phylogenomic reconstructions and comparative analyses of Kickxellomycotina fungi.</title>
        <authorList>
            <person name="Reynolds N.K."/>
            <person name="Stajich J.E."/>
            <person name="Barry K."/>
            <person name="Grigoriev I.V."/>
            <person name="Crous P."/>
            <person name="Smith M.E."/>
        </authorList>
    </citation>
    <scope>NUCLEOTIDE SEQUENCE</scope>
    <source>
        <strain evidence="5">RSA 567</strain>
    </source>
</reference>
<keyword evidence="1 2" id="KW-0539">Nucleus</keyword>
<sequence>MPADPPPVSPANSLTMRDKIERIIRYQFDLEIHLKQREVAIIQEELSRARQAQSDLEQWAAHGTIPESAFTPANTTTASAVTPAVPLSKRHAAHPLALETERPKRRRTTRGEPTAPASKRPGNGNVHEGLIVQRYDGVTVKVTCPTCHREKFNSLQGFLNHTRITHALEFASHEEAVRLCGAPVGNSNAADANLGQPARPANVLNPNWLTSSANFLSPPVTTTPTDSPAPTASGSSALMSNQALNDLQRSQISAALDYIQRKPAIKVFEEDVDLESDTSMQTDGASSITPATGAAAMHTKGAISRSAIKPAKYPRTTVGSAQSQSTFSGNHAEPGSLQLPVPIPSLFGRGANHHRDSRFYITKRILVGNVSKYLPVSKRPAEFRDYHYKWMLYVTTPREDDRLATFVDRIQVFLHPSYQPYDIVELTGPKFQLTRFGWGEFPIKLKVYFADRRNKPIDIIHPLQLDKSHCGNQVPGKEQIIDLELDRNTRFATPLNPMQETTGANRSLTQHSLANQPLDDLGGASASAAVVDDLPVALFPWLWVAADWYPLVLAVGEREHWESTYRKLPYTTAANTKIFWQWPLGKRRAVEWRRARCIHHFLTHKAWHLAPWRKQFTKHASLHVKPLPPPDPACCPSAPLAADAQLSSDTAQPLGDHDHPESVQAPVVSSGPLANVPPPEPMPAAPMRSSQRRSGMSWWKPAHAKKSDLIDQYFKLLLSTLSTKDIVLWCRRHGATPLPEDGNVGPVKTVLDYINEEKASTTTMQTSLTTTAGGSGEDGTQTVPMVPDLATLTDALHGSALKLTATQVDSCTMSEARLSSGTDIVACRICGIPTPARFLAMHLQAGNRCDAQRQRLANGSQGSLAGLALDVNNDSKPLPIGNKSDANPTRVQYQAWIRKLLPAANQPLSLSNIQQAIADGQQAIANGLATTPQPIPDVAALLSFVNHDDPGSPSQKPRPYSSTLLLLVGLDSTAAILPTPWYSSIKECSPSFLTRYYGILNAKAIRALTFDSAASDHPLTSNSSEQSTLIKRWVPLVAYSQMLNWIWASILPLQLHGVLPGLANDMRLAIARRVNDRLVSSRAVSTEKEQSSLQQAISVANQKLTVGSVLVTAMHAFIGHLIQRSIDQCSAQNPDWPVTDQEAAKSHVSDAEGGDEELPTMTRDERQDISNAGRHLPPRSLMPMHVYRACLADRDRFDFLLHDGMGVSQLP</sequence>
<dbReference type="InterPro" id="IPR055127">
    <property type="entry name" value="YEATS2_3HBD"/>
</dbReference>
<feature type="compositionally biased region" description="Pro residues" evidence="3">
    <location>
        <begin position="675"/>
        <end position="684"/>
    </location>
</feature>
<dbReference type="Gene3D" id="2.60.40.1970">
    <property type="entry name" value="YEATS domain"/>
    <property type="match status" value="1"/>
</dbReference>
<proteinExistence type="predicted"/>
<evidence type="ECO:0000256" key="1">
    <source>
        <dbReference type="ARBA" id="ARBA00023242"/>
    </source>
</evidence>
<evidence type="ECO:0000259" key="4">
    <source>
        <dbReference type="PROSITE" id="PS51037"/>
    </source>
</evidence>
<dbReference type="EMBL" id="JANBQB010000137">
    <property type="protein sequence ID" value="KAJ1981125.1"/>
    <property type="molecule type" value="Genomic_DNA"/>
</dbReference>
<dbReference type="PROSITE" id="PS51037">
    <property type="entry name" value="YEATS"/>
    <property type="match status" value="1"/>
</dbReference>
<comment type="caution">
    <text evidence="5">The sequence shown here is derived from an EMBL/GenBank/DDBJ whole genome shotgun (WGS) entry which is preliminary data.</text>
</comment>
<dbReference type="InterPro" id="IPR005033">
    <property type="entry name" value="YEATS"/>
</dbReference>